<dbReference type="SFLD" id="SFLDG01386">
    <property type="entry name" value="main_SPASM_domain-containing"/>
    <property type="match status" value="1"/>
</dbReference>
<evidence type="ECO:0000256" key="1">
    <source>
        <dbReference type="ARBA" id="ARBA00012167"/>
    </source>
</evidence>
<feature type="domain" description="Radical SAM core" evidence="13">
    <location>
        <begin position="37"/>
        <end position="255"/>
    </location>
</feature>
<dbReference type="CDD" id="cd21117">
    <property type="entry name" value="Twitch_MoaA"/>
    <property type="match status" value="1"/>
</dbReference>
<keyword evidence="2 12" id="KW-0004">4Fe-4S</keyword>
<evidence type="ECO:0000256" key="11">
    <source>
        <dbReference type="ARBA" id="ARBA00048697"/>
    </source>
</evidence>
<feature type="binding site" evidence="12">
    <location>
        <position position="97"/>
    </location>
    <ligand>
        <name>GTP</name>
        <dbReference type="ChEBI" id="CHEBI:37565"/>
    </ligand>
</feature>
<dbReference type="InterPro" id="IPR058240">
    <property type="entry name" value="rSAM_sf"/>
</dbReference>
<name>A0A2A2ZMS0_MYCAV</name>
<feature type="binding site" evidence="12">
    <location>
        <position position="59"/>
    </location>
    <ligand>
        <name>S-adenosyl-L-methionine</name>
        <dbReference type="ChEBI" id="CHEBI:59789"/>
    </ligand>
</feature>
<dbReference type="GO" id="GO:1904047">
    <property type="term" value="F:S-adenosyl-L-methionine binding"/>
    <property type="evidence" value="ECO:0007669"/>
    <property type="project" value="UniProtKB-UniRule"/>
</dbReference>
<protein>
    <recommendedName>
        <fullName evidence="1 12">GTP 3',8-cyclase</fullName>
        <ecNumber evidence="1 12">4.1.99.22</ecNumber>
    </recommendedName>
    <alternativeName>
        <fullName evidence="12">Molybdenum cofactor biosynthesis protein A</fullName>
    </alternativeName>
</protein>
<dbReference type="GO" id="GO:0046872">
    <property type="term" value="F:metal ion binding"/>
    <property type="evidence" value="ECO:0007669"/>
    <property type="project" value="UniProtKB-KW"/>
</dbReference>
<evidence type="ECO:0000256" key="3">
    <source>
        <dbReference type="ARBA" id="ARBA00022691"/>
    </source>
</evidence>
<dbReference type="InterPro" id="IPR040064">
    <property type="entry name" value="MoaA-like"/>
</dbReference>
<dbReference type="Pfam" id="PF06463">
    <property type="entry name" value="Mob_synth_C"/>
    <property type="match status" value="1"/>
</dbReference>
<dbReference type="PROSITE" id="PS01305">
    <property type="entry name" value="MOAA_NIFB_PQQE"/>
    <property type="match status" value="1"/>
</dbReference>
<dbReference type="GO" id="GO:0061799">
    <property type="term" value="F:cyclic pyranopterin monophosphate synthase activity"/>
    <property type="evidence" value="ECO:0007669"/>
    <property type="project" value="TreeGrafter"/>
</dbReference>
<feature type="binding site" evidence="12">
    <location>
        <position position="57"/>
    </location>
    <ligand>
        <name>[4Fe-4S] cluster</name>
        <dbReference type="ChEBI" id="CHEBI:49883"/>
        <label>1</label>
        <note>4Fe-4S-S-AdoMet</note>
    </ligand>
</feature>
<dbReference type="Pfam" id="PF04055">
    <property type="entry name" value="Radical_SAM"/>
    <property type="match status" value="1"/>
</dbReference>
<dbReference type="SFLD" id="SFLDS00029">
    <property type="entry name" value="Radical_SAM"/>
    <property type="match status" value="1"/>
</dbReference>
<comment type="pathway">
    <text evidence="12">Cofactor biosynthesis; molybdopterin biosynthesis.</text>
</comment>
<feature type="binding site" evidence="12">
    <location>
        <position position="60"/>
    </location>
    <ligand>
        <name>[4Fe-4S] cluster</name>
        <dbReference type="ChEBI" id="CHEBI:49883"/>
        <label>1</label>
        <note>4Fe-4S-S-AdoMet</note>
    </ligand>
</feature>
<dbReference type="InterPro" id="IPR013785">
    <property type="entry name" value="Aldolase_TIM"/>
</dbReference>
<dbReference type="Gene3D" id="3.20.20.70">
    <property type="entry name" value="Aldolase class I"/>
    <property type="match status" value="1"/>
</dbReference>
<keyword evidence="6 12" id="KW-0408">Iron</keyword>
<comment type="subunit">
    <text evidence="12">Monomer and homodimer.</text>
</comment>
<dbReference type="RefSeq" id="WP_009975123.1">
    <property type="nucleotide sequence ID" value="NZ_CP016396.1"/>
</dbReference>
<dbReference type="Proteomes" id="UP000217768">
    <property type="component" value="Unassembled WGS sequence"/>
</dbReference>
<evidence type="ECO:0000259" key="13">
    <source>
        <dbReference type="PROSITE" id="PS51918"/>
    </source>
</evidence>
<keyword evidence="10 12" id="KW-0456">Lyase</keyword>
<dbReference type="SUPFAM" id="SSF102114">
    <property type="entry name" value="Radical SAM enzymes"/>
    <property type="match status" value="1"/>
</dbReference>
<dbReference type="InterPro" id="IPR007197">
    <property type="entry name" value="rSAM"/>
</dbReference>
<evidence type="ECO:0000256" key="5">
    <source>
        <dbReference type="ARBA" id="ARBA00022741"/>
    </source>
</evidence>
<evidence type="ECO:0000256" key="9">
    <source>
        <dbReference type="ARBA" id="ARBA00023150"/>
    </source>
</evidence>
<comment type="caution">
    <text evidence="14">The sequence shown here is derived from an EMBL/GenBank/DDBJ whole genome shotgun (WGS) entry which is preliminary data.</text>
</comment>
<dbReference type="NCBIfam" id="TIGR02666">
    <property type="entry name" value="moaA"/>
    <property type="match status" value="1"/>
</dbReference>
<dbReference type="HAMAP" id="MF_01225_B">
    <property type="entry name" value="MoaA_B"/>
    <property type="match status" value="1"/>
</dbReference>
<feature type="binding site" evidence="12">
    <location>
        <position position="294"/>
    </location>
    <ligand>
        <name>[4Fe-4S] cluster</name>
        <dbReference type="ChEBI" id="CHEBI:49883"/>
        <label>2</label>
        <note>4Fe-4S-substrate</note>
    </ligand>
</feature>
<feature type="binding site" evidence="12">
    <location>
        <position position="189"/>
    </location>
    <ligand>
        <name>GTP</name>
        <dbReference type="ChEBI" id="CHEBI:37565"/>
    </ligand>
</feature>
<dbReference type="SFLD" id="SFLDG01383">
    <property type="entry name" value="cyclic_pyranopterin_phosphate"/>
    <property type="match status" value="1"/>
</dbReference>
<evidence type="ECO:0000256" key="8">
    <source>
        <dbReference type="ARBA" id="ARBA00023134"/>
    </source>
</evidence>
<dbReference type="PANTHER" id="PTHR22960:SF0">
    <property type="entry name" value="MOLYBDENUM COFACTOR BIOSYNTHESIS PROTEIN 1"/>
    <property type="match status" value="1"/>
</dbReference>
<evidence type="ECO:0000256" key="6">
    <source>
        <dbReference type="ARBA" id="ARBA00023004"/>
    </source>
</evidence>
<dbReference type="InterPro" id="IPR013483">
    <property type="entry name" value="MoaA"/>
</dbReference>
<keyword evidence="4 12" id="KW-0479">Metal-binding</keyword>
<feature type="binding site" evidence="12">
    <location>
        <position position="53"/>
    </location>
    <ligand>
        <name>[4Fe-4S] cluster</name>
        <dbReference type="ChEBI" id="CHEBI:49883"/>
        <label>1</label>
        <note>4Fe-4S-S-AdoMet</note>
    </ligand>
</feature>
<dbReference type="SMART" id="SM00729">
    <property type="entry name" value="Elp3"/>
    <property type="match status" value="1"/>
</dbReference>
<dbReference type="AlphaFoldDB" id="A0A2A2ZMS0"/>
<keyword evidence="3 12" id="KW-0949">S-adenosyl-L-methionine</keyword>
<feature type="binding site" evidence="12">
    <location>
        <position position="308"/>
    </location>
    <ligand>
        <name>[4Fe-4S] cluster</name>
        <dbReference type="ChEBI" id="CHEBI:49883"/>
        <label>2</label>
        <note>4Fe-4S-substrate</note>
    </ligand>
</feature>
<dbReference type="PANTHER" id="PTHR22960">
    <property type="entry name" value="MOLYBDOPTERIN COFACTOR SYNTHESIS PROTEIN A"/>
    <property type="match status" value="1"/>
</dbReference>
<keyword evidence="9 12" id="KW-0501">Molybdenum cofactor biosynthesis</keyword>
<keyword evidence="5 12" id="KW-0547">Nucleotide-binding</keyword>
<organism evidence="14 15">
    <name type="scientific">Mycobacterium avium</name>
    <dbReference type="NCBI Taxonomy" id="1764"/>
    <lineage>
        <taxon>Bacteria</taxon>
        <taxon>Bacillati</taxon>
        <taxon>Actinomycetota</taxon>
        <taxon>Actinomycetes</taxon>
        <taxon>Mycobacteriales</taxon>
        <taxon>Mycobacteriaceae</taxon>
        <taxon>Mycobacterium</taxon>
        <taxon>Mycobacterium avium complex (MAC)</taxon>
    </lineage>
</organism>
<feature type="binding site" evidence="12">
    <location>
        <position position="152"/>
    </location>
    <ligand>
        <name>S-adenosyl-L-methionine</name>
        <dbReference type="ChEBI" id="CHEBI:59789"/>
    </ligand>
</feature>
<gene>
    <name evidence="12" type="primary">moaA</name>
    <name evidence="14" type="ORF">CKJ66_05995</name>
</gene>
<keyword evidence="8 12" id="KW-0342">GTP-binding</keyword>
<evidence type="ECO:0000256" key="12">
    <source>
        <dbReference type="HAMAP-Rule" id="MF_01225"/>
    </source>
</evidence>
<comment type="catalytic activity">
    <reaction evidence="11 12">
        <text>GTP + AH2 + S-adenosyl-L-methionine = (8S)-3',8-cyclo-7,8-dihydroguanosine 5'-triphosphate + 5'-deoxyadenosine + L-methionine + A + H(+)</text>
        <dbReference type="Rhea" id="RHEA:49576"/>
        <dbReference type="ChEBI" id="CHEBI:13193"/>
        <dbReference type="ChEBI" id="CHEBI:15378"/>
        <dbReference type="ChEBI" id="CHEBI:17319"/>
        <dbReference type="ChEBI" id="CHEBI:17499"/>
        <dbReference type="ChEBI" id="CHEBI:37565"/>
        <dbReference type="ChEBI" id="CHEBI:57844"/>
        <dbReference type="ChEBI" id="CHEBI:59789"/>
        <dbReference type="ChEBI" id="CHEBI:131766"/>
        <dbReference type="EC" id="4.1.99.22"/>
    </reaction>
</comment>
<dbReference type="InterPro" id="IPR006638">
    <property type="entry name" value="Elp3/MiaA/NifB-like_rSAM"/>
</dbReference>
<dbReference type="GO" id="GO:0005525">
    <property type="term" value="F:GTP binding"/>
    <property type="evidence" value="ECO:0007669"/>
    <property type="project" value="UniProtKB-UniRule"/>
</dbReference>
<sequence>MTLTALGLPTMPSRFDGPAADGALAAPAPSSGPLRDTYGRVATDLRISLTDRCNLRCSYCMPAEGLDWLPGEQLLTSDELTRLMRIAVTRLGVTSVRFTGGEPLLARHLEEAVAAAAALRPRPEISLTTNGVGLARRAAGLARAGLDRVNISLDSVDREHFAAITRRDRLADVLAGLAAAKEAGLTPVKVNAVLDPATGREDVVQLLRYCLEYGYQLRVIEQMPLDAGHQWRRDAALSADAVLAVLRKHFRLRPDPAPRGSAPAQLWLVDTGPGTPGGKFGVIASVSHAFCSTCDRTRLTADGQIRSCLFSTRETDLRGLLRGGAADDAVEAAWRAAMWAKPAGHGINDPNFIQPDRPMSAIGG</sequence>
<dbReference type="UniPathway" id="UPA00344"/>
<dbReference type="GO" id="GO:0006777">
    <property type="term" value="P:Mo-molybdopterin cofactor biosynthetic process"/>
    <property type="evidence" value="ECO:0007669"/>
    <property type="project" value="UniProtKB-UniRule"/>
</dbReference>
<dbReference type="InterPro" id="IPR010505">
    <property type="entry name" value="MoaA_twitch"/>
</dbReference>
<reference evidence="14 15" key="1">
    <citation type="submission" date="2017-08" db="EMBL/GenBank/DDBJ databases">
        <title>Phylogenetic analysis of Mycobacterium avium complex whole genomes.</title>
        <authorList>
            <person name="Caverly L.J."/>
            <person name="Spilker T."/>
            <person name="Lipuma J."/>
        </authorList>
    </citation>
    <scope>NUCLEOTIDE SEQUENCE [LARGE SCALE GENOMIC DNA]</scope>
    <source>
        <strain evidence="14 15">FLAC0165</strain>
    </source>
</reference>
<feature type="binding site" evidence="12">
    <location>
        <position position="223"/>
    </location>
    <ligand>
        <name>S-adenosyl-L-methionine</name>
        <dbReference type="ChEBI" id="CHEBI:59789"/>
    </ligand>
</feature>
<feature type="binding site" evidence="12">
    <location>
        <begin position="296"/>
        <end position="298"/>
    </location>
    <ligand>
        <name>GTP</name>
        <dbReference type="ChEBI" id="CHEBI:37565"/>
    </ligand>
</feature>
<dbReference type="GeneID" id="75268783"/>
<evidence type="ECO:0000256" key="4">
    <source>
        <dbReference type="ARBA" id="ARBA00022723"/>
    </source>
</evidence>
<dbReference type="CDD" id="cd01335">
    <property type="entry name" value="Radical_SAM"/>
    <property type="match status" value="1"/>
</dbReference>
<evidence type="ECO:0000256" key="7">
    <source>
        <dbReference type="ARBA" id="ARBA00023014"/>
    </source>
</evidence>
<feature type="binding site" evidence="12">
    <location>
        <position position="46"/>
    </location>
    <ligand>
        <name>GTP</name>
        <dbReference type="ChEBI" id="CHEBI:37565"/>
    </ligand>
</feature>
<dbReference type="EMBL" id="NSFD01000007">
    <property type="protein sequence ID" value="PBA27728.1"/>
    <property type="molecule type" value="Genomic_DNA"/>
</dbReference>
<dbReference type="GO" id="GO:0051539">
    <property type="term" value="F:4 iron, 4 sulfur cluster binding"/>
    <property type="evidence" value="ECO:0007669"/>
    <property type="project" value="UniProtKB-UniRule"/>
</dbReference>
<dbReference type="GO" id="GO:0061798">
    <property type="term" value="F:GTP 3',8'-cyclase activity"/>
    <property type="evidence" value="ECO:0007669"/>
    <property type="project" value="UniProtKB-UniRule"/>
</dbReference>
<feature type="binding site" evidence="12">
    <location>
        <position position="128"/>
    </location>
    <ligand>
        <name>GTP</name>
        <dbReference type="ChEBI" id="CHEBI:37565"/>
    </ligand>
</feature>
<evidence type="ECO:0000313" key="15">
    <source>
        <dbReference type="Proteomes" id="UP000217768"/>
    </source>
</evidence>
<dbReference type="InterPro" id="IPR050105">
    <property type="entry name" value="MoCo_biosynth_MoaA/MoaC"/>
</dbReference>
<comment type="cofactor">
    <cofactor evidence="12">
        <name>[4Fe-4S] cluster</name>
        <dbReference type="ChEBI" id="CHEBI:49883"/>
    </cofactor>
    <text evidence="12">Binds 2 [4Fe-4S] clusters. Binds 1 [4Fe-4S] cluster coordinated with 3 cysteines and an exchangeable S-adenosyl-L-methionine and 1 [4Fe-4S] cluster coordinated with 3 cysteines and the GTP-derived substrate.</text>
</comment>
<dbReference type="PROSITE" id="PS51918">
    <property type="entry name" value="RADICAL_SAM"/>
    <property type="match status" value="1"/>
</dbReference>
<comment type="similarity">
    <text evidence="12">Belongs to the radical SAM superfamily. MoaA family.</text>
</comment>
<dbReference type="InterPro" id="IPR000385">
    <property type="entry name" value="MoaA_NifB_PqqE_Fe-S-bd_CS"/>
</dbReference>
<evidence type="ECO:0000256" key="10">
    <source>
        <dbReference type="ARBA" id="ARBA00023239"/>
    </source>
</evidence>
<accession>A0A2A2ZMS0</accession>
<proteinExistence type="inferred from homology"/>
<comment type="function">
    <text evidence="12">Catalyzes the cyclization of GTP to (8S)-3',8-cyclo-7,8-dihydroguanosine 5'-triphosphate.</text>
</comment>
<evidence type="ECO:0000313" key="14">
    <source>
        <dbReference type="EMBL" id="PBA27728.1"/>
    </source>
</evidence>
<evidence type="ECO:0000256" key="2">
    <source>
        <dbReference type="ARBA" id="ARBA00022485"/>
    </source>
</evidence>
<feature type="binding site" evidence="12">
    <location>
        <position position="101"/>
    </location>
    <ligand>
        <name>S-adenosyl-L-methionine</name>
        <dbReference type="ChEBI" id="CHEBI:59789"/>
    </ligand>
</feature>
<dbReference type="EC" id="4.1.99.22" evidence="1 12"/>
<dbReference type="SFLD" id="SFLDG01067">
    <property type="entry name" value="SPASM/twitch_domain_containing"/>
    <property type="match status" value="1"/>
</dbReference>
<feature type="binding site" evidence="12">
    <location>
        <position position="291"/>
    </location>
    <ligand>
        <name>[4Fe-4S] cluster</name>
        <dbReference type="ChEBI" id="CHEBI:49883"/>
        <label>2</label>
        <note>4Fe-4S-substrate</note>
    </ligand>
</feature>
<keyword evidence="7 12" id="KW-0411">Iron-sulfur</keyword>